<evidence type="ECO:0000256" key="1">
    <source>
        <dbReference type="ARBA" id="ARBA00022714"/>
    </source>
</evidence>
<dbReference type="EMBL" id="CP154792">
    <property type="protein sequence ID" value="XAN14081.1"/>
    <property type="molecule type" value="Genomic_DNA"/>
</dbReference>
<evidence type="ECO:0000256" key="4">
    <source>
        <dbReference type="ARBA" id="ARBA00023014"/>
    </source>
</evidence>
<dbReference type="Gene3D" id="2.102.10.10">
    <property type="entry name" value="Rieske [2Fe-2S] iron-sulphur domain"/>
    <property type="match status" value="1"/>
</dbReference>
<keyword evidence="1" id="KW-0001">2Fe-2S</keyword>
<proteinExistence type="inferred from homology"/>
<name>A0ABZ3FWI0_ACHDE</name>
<comment type="cofactor">
    <cofactor evidence="5">
        <name>[2Fe-2S] cluster</name>
        <dbReference type="ChEBI" id="CHEBI:190135"/>
    </cofactor>
</comment>
<dbReference type="InterPro" id="IPR017941">
    <property type="entry name" value="Rieske_2Fe-2S"/>
</dbReference>
<evidence type="ECO:0000313" key="9">
    <source>
        <dbReference type="Proteomes" id="UP001446337"/>
    </source>
</evidence>
<protein>
    <submittedName>
        <fullName evidence="8">Non-heme iron oxygenase ferredoxin subunit</fullName>
    </submittedName>
</protein>
<feature type="domain" description="Rieske" evidence="7">
    <location>
        <begin position="6"/>
        <end position="103"/>
    </location>
</feature>
<keyword evidence="4" id="KW-0411">Iron-sulfur</keyword>
<gene>
    <name evidence="8" type="ORF">AAIK43_22175</name>
</gene>
<dbReference type="Proteomes" id="UP001446337">
    <property type="component" value="Chromosome"/>
</dbReference>
<evidence type="ECO:0000256" key="5">
    <source>
        <dbReference type="ARBA" id="ARBA00034078"/>
    </source>
</evidence>
<dbReference type="CDD" id="cd03528">
    <property type="entry name" value="Rieske_RO_ferredoxin"/>
    <property type="match status" value="1"/>
</dbReference>
<evidence type="ECO:0000256" key="6">
    <source>
        <dbReference type="ARBA" id="ARBA00038001"/>
    </source>
</evidence>
<dbReference type="PROSITE" id="PS51296">
    <property type="entry name" value="RIESKE"/>
    <property type="match status" value="1"/>
</dbReference>
<evidence type="ECO:0000313" key="8">
    <source>
        <dbReference type="EMBL" id="XAN14081.1"/>
    </source>
</evidence>
<dbReference type="PANTHER" id="PTHR21496:SF0">
    <property type="entry name" value="RIESKE DOMAIN-CONTAINING PROTEIN"/>
    <property type="match status" value="1"/>
</dbReference>
<evidence type="ECO:0000256" key="2">
    <source>
        <dbReference type="ARBA" id="ARBA00022723"/>
    </source>
</evidence>
<dbReference type="RefSeq" id="WP_209166698.1">
    <property type="nucleotide sequence ID" value="NZ_CP154792.1"/>
</dbReference>
<evidence type="ECO:0000256" key="3">
    <source>
        <dbReference type="ARBA" id="ARBA00023004"/>
    </source>
</evidence>
<dbReference type="SUPFAM" id="SSF50022">
    <property type="entry name" value="ISP domain"/>
    <property type="match status" value="1"/>
</dbReference>
<dbReference type="InterPro" id="IPR036922">
    <property type="entry name" value="Rieske_2Fe-2S_sf"/>
</dbReference>
<keyword evidence="2" id="KW-0479">Metal-binding</keyword>
<accession>A0ABZ3FWI0</accession>
<dbReference type="PANTHER" id="PTHR21496">
    <property type="entry name" value="FERREDOXIN-RELATED"/>
    <property type="match status" value="1"/>
</dbReference>
<sequence>MATEEWVRVADYDDVPEEDTLGTEIGGVPVCLYKLDGEIYATDNKCTHGDADLSDGLIQDGCEIECPLHEGRFDIRSGKAASPPCSEDLRSYPARVEGGVIYIKLVQA</sequence>
<comment type="similarity">
    <text evidence="6">Belongs to the bacterial ring-hydroxylating dioxygenase ferredoxin component family.</text>
</comment>
<organism evidence="8 9">
    <name type="scientific">Achromobacter denitrificans</name>
    <name type="common">Alcaligenes denitrificans</name>
    <dbReference type="NCBI Taxonomy" id="32002"/>
    <lineage>
        <taxon>Bacteria</taxon>
        <taxon>Pseudomonadati</taxon>
        <taxon>Pseudomonadota</taxon>
        <taxon>Betaproteobacteria</taxon>
        <taxon>Burkholderiales</taxon>
        <taxon>Alcaligenaceae</taxon>
        <taxon>Achromobacter</taxon>
    </lineage>
</organism>
<dbReference type="Pfam" id="PF00355">
    <property type="entry name" value="Rieske"/>
    <property type="match status" value="1"/>
</dbReference>
<reference evidence="8 9" key="1">
    <citation type="submission" date="2024-05" db="EMBL/GenBank/DDBJ databases">
        <title>Achromobacter denitrificans. BP1, complete genome.</title>
        <authorList>
            <person name="Zhang B."/>
        </authorList>
    </citation>
    <scope>NUCLEOTIDE SEQUENCE [LARGE SCALE GENOMIC DNA]</scope>
    <source>
        <strain evidence="8 9">BP1</strain>
    </source>
</reference>
<keyword evidence="3" id="KW-0408">Iron</keyword>
<evidence type="ECO:0000259" key="7">
    <source>
        <dbReference type="PROSITE" id="PS51296"/>
    </source>
</evidence>
<keyword evidence="9" id="KW-1185">Reference proteome</keyword>